<feature type="region of interest" description="Disordered" evidence="1">
    <location>
        <begin position="1"/>
        <end position="73"/>
    </location>
</feature>
<evidence type="ECO:0000313" key="2">
    <source>
        <dbReference type="EMBL" id="KAL2815592.1"/>
    </source>
</evidence>
<organism evidence="2 3">
    <name type="scientific">Aspergillus cavernicola</name>
    <dbReference type="NCBI Taxonomy" id="176166"/>
    <lineage>
        <taxon>Eukaryota</taxon>
        <taxon>Fungi</taxon>
        <taxon>Dikarya</taxon>
        <taxon>Ascomycota</taxon>
        <taxon>Pezizomycotina</taxon>
        <taxon>Eurotiomycetes</taxon>
        <taxon>Eurotiomycetidae</taxon>
        <taxon>Eurotiales</taxon>
        <taxon>Aspergillaceae</taxon>
        <taxon>Aspergillus</taxon>
        <taxon>Aspergillus subgen. Nidulantes</taxon>
    </lineage>
</organism>
<feature type="compositionally biased region" description="Polar residues" evidence="1">
    <location>
        <begin position="51"/>
        <end position="73"/>
    </location>
</feature>
<protein>
    <submittedName>
        <fullName evidence="2">Uncharacterized protein</fullName>
    </submittedName>
</protein>
<keyword evidence="3" id="KW-1185">Reference proteome</keyword>
<sequence>MTTFNSKNAGTTYPIPRIPTGPTDTGTRSIDETRRIDDPRPRLPAGARLMPSTTQILSIPSDAGSSLPSSHANLVSDLRFRLKEVQD</sequence>
<feature type="compositionally biased region" description="Polar residues" evidence="1">
    <location>
        <begin position="1"/>
        <end position="11"/>
    </location>
</feature>
<accession>A0ABR4HLG8</accession>
<dbReference type="Proteomes" id="UP001610335">
    <property type="component" value="Unassembled WGS sequence"/>
</dbReference>
<gene>
    <name evidence="2" type="ORF">BDW59DRAFT_153803</name>
</gene>
<name>A0ABR4HLG8_9EURO</name>
<reference evidence="2 3" key="1">
    <citation type="submission" date="2024-07" db="EMBL/GenBank/DDBJ databases">
        <title>Section-level genome sequencing and comparative genomics of Aspergillus sections Usti and Cavernicolus.</title>
        <authorList>
            <consortium name="Lawrence Berkeley National Laboratory"/>
            <person name="Nybo J.L."/>
            <person name="Vesth T.C."/>
            <person name="Theobald S."/>
            <person name="Frisvad J.C."/>
            <person name="Larsen T.O."/>
            <person name="Kjaerboelling I."/>
            <person name="Rothschild-Mancinelli K."/>
            <person name="Lyhne E.K."/>
            <person name="Kogle M.E."/>
            <person name="Barry K."/>
            <person name="Clum A."/>
            <person name="Na H."/>
            <person name="Ledsgaard L."/>
            <person name="Lin J."/>
            <person name="Lipzen A."/>
            <person name="Kuo A."/>
            <person name="Riley R."/>
            <person name="Mondo S."/>
            <person name="LaButti K."/>
            <person name="Haridas S."/>
            <person name="Pangalinan J."/>
            <person name="Salamov A.A."/>
            <person name="Simmons B.A."/>
            <person name="Magnuson J.K."/>
            <person name="Chen J."/>
            <person name="Drula E."/>
            <person name="Henrissat B."/>
            <person name="Wiebenga A."/>
            <person name="Lubbers R.J."/>
            <person name="Gomes A.C."/>
            <person name="Makela M.R."/>
            <person name="Stajich J."/>
            <person name="Grigoriev I.V."/>
            <person name="Mortensen U.H."/>
            <person name="De vries R.P."/>
            <person name="Baker S.E."/>
            <person name="Andersen M.R."/>
        </authorList>
    </citation>
    <scope>NUCLEOTIDE SEQUENCE [LARGE SCALE GENOMIC DNA]</scope>
    <source>
        <strain evidence="2 3">CBS 600.67</strain>
    </source>
</reference>
<proteinExistence type="predicted"/>
<comment type="caution">
    <text evidence="2">The sequence shown here is derived from an EMBL/GenBank/DDBJ whole genome shotgun (WGS) entry which is preliminary data.</text>
</comment>
<feature type="compositionally biased region" description="Basic and acidic residues" evidence="1">
    <location>
        <begin position="29"/>
        <end position="41"/>
    </location>
</feature>
<dbReference type="EMBL" id="JBFXLS010000111">
    <property type="protein sequence ID" value="KAL2815592.1"/>
    <property type="molecule type" value="Genomic_DNA"/>
</dbReference>
<evidence type="ECO:0000313" key="3">
    <source>
        <dbReference type="Proteomes" id="UP001610335"/>
    </source>
</evidence>
<evidence type="ECO:0000256" key="1">
    <source>
        <dbReference type="SAM" id="MobiDB-lite"/>
    </source>
</evidence>